<reference evidence="4 5" key="1">
    <citation type="journal article" date="2018" name="ACS Chem. Biol.">
        <title>Ketoreductase domain dysfunction expands chemodiversity: malyngamide biosynthesis in the cyanobacterium Okeania hirsuta.</title>
        <authorList>
            <person name="Moss N.A."/>
            <person name="Leao T."/>
            <person name="Rankin M."/>
            <person name="McCullough T.M."/>
            <person name="Qu P."/>
            <person name="Korobeynikov A."/>
            <person name="Smith J.L."/>
            <person name="Gerwick L."/>
            <person name="Gerwick W.H."/>
        </authorList>
    </citation>
    <scope>NUCLEOTIDE SEQUENCE [LARGE SCALE GENOMIC DNA]</scope>
    <source>
        <strain evidence="4 5">PAB10Feb10-1</strain>
    </source>
</reference>
<organism evidence="4 5">
    <name type="scientific">Okeania hirsuta</name>
    <dbReference type="NCBI Taxonomy" id="1458930"/>
    <lineage>
        <taxon>Bacteria</taxon>
        <taxon>Bacillati</taxon>
        <taxon>Cyanobacteriota</taxon>
        <taxon>Cyanophyceae</taxon>
        <taxon>Oscillatoriophycideae</taxon>
        <taxon>Oscillatoriales</taxon>
        <taxon>Microcoleaceae</taxon>
        <taxon>Okeania</taxon>
    </lineage>
</organism>
<gene>
    <name evidence="4" type="ORF">D5R40_23190</name>
</gene>
<dbReference type="Proteomes" id="UP000269154">
    <property type="component" value="Unassembled WGS sequence"/>
</dbReference>
<dbReference type="SUPFAM" id="SSF48452">
    <property type="entry name" value="TPR-like"/>
    <property type="match status" value="1"/>
</dbReference>
<proteinExistence type="predicted"/>
<protein>
    <submittedName>
        <fullName evidence="4">Tetratricopeptide repeat protein</fullName>
    </submittedName>
</protein>
<dbReference type="InterPro" id="IPR011990">
    <property type="entry name" value="TPR-like_helical_dom_sf"/>
</dbReference>
<dbReference type="GO" id="GO:0005938">
    <property type="term" value="C:cell cortex"/>
    <property type="evidence" value="ECO:0007669"/>
    <property type="project" value="TreeGrafter"/>
</dbReference>
<dbReference type="GO" id="GO:0005092">
    <property type="term" value="F:GDP-dissociation inhibitor activity"/>
    <property type="evidence" value="ECO:0007669"/>
    <property type="project" value="TreeGrafter"/>
</dbReference>
<comment type="caution">
    <text evidence="4">The sequence shown here is derived from an EMBL/GenBank/DDBJ whole genome shotgun (WGS) entry which is preliminary data.</text>
</comment>
<name>A0A3N6N6Z4_9CYAN</name>
<evidence type="ECO:0000256" key="2">
    <source>
        <dbReference type="ARBA" id="ARBA00022490"/>
    </source>
</evidence>
<comment type="subcellular location">
    <subcellularLocation>
        <location evidence="1">Cytoplasm</location>
    </subcellularLocation>
</comment>
<keyword evidence="3" id="KW-0677">Repeat</keyword>
<dbReference type="AlphaFoldDB" id="A0A3N6N6Z4"/>
<evidence type="ECO:0000256" key="3">
    <source>
        <dbReference type="ARBA" id="ARBA00022737"/>
    </source>
</evidence>
<keyword evidence="5" id="KW-1185">Reference proteome</keyword>
<keyword evidence="2" id="KW-0963">Cytoplasm</keyword>
<evidence type="ECO:0000313" key="4">
    <source>
        <dbReference type="EMBL" id="RQH31366.1"/>
    </source>
</evidence>
<evidence type="ECO:0000256" key="1">
    <source>
        <dbReference type="ARBA" id="ARBA00004496"/>
    </source>
</evidence>
<accession>A0A3N6N6Z4</accession>
<dbReference type="RefSeq" id="WP_124146935.1">
    <property type="nucleotide sequence ID" value="NZ_CAWOKI010000207.1"/>
</dbReference>
<evidence type="ECO:0000313" key="5">
    <source>
        <dbReference type="Proteomes" id="UP000269154"/>
    </source>
</evidence>
<dbReference type="SMART" id="SM00028">
    <property type="entry name" value="TPR"/>
    <property type="match status" value="2"/>
</dbReference>
<dbReference type="PANTHER" id="PTHR45954">
    <property type="entry name" value="LD33695P"/>
    <property type="match status" value="1"/>
</dbReference>
<dbReference type="Gene3D" id="1.25.40.10">
    <property type="entry name" value="Tetratricopeptide repeat domain"/>
    <property type="match status" value="1"/>
</dbReference>
<dbReference type="InterPro" id="IPR019734">
    <property type="entry name" value="TPR_rpt"/>
</dbReference>
<dbReference type="Pfam" id="PF13424">
    <property type="entry name" value="TPR_12"/>
    <property type="match status" value="1"/>
</dbReference>
<dbReference type="EMBL" id="RCBY01000166">
    <property type="protein sequence ID" value="RQH31366.1"/>
    <property type="molecule type" value="Genomic_DNA"/>
</dbReference>
<dbReference type="OrthoDB" id="573887at2"/>
<dbReference type="InterPro" id="IPR052386">
    <property type="entry name" value="GPSM"/>
</dbReference>
<dbReference type="GO" id="GO:0001965">
    <property type="term" value="F:G-protein alpha-subunit binding"/>
    <property type="evidence" value="ECO:0007669"/>
    <property type="project" value="TreeGrafter"/>
</dbReference>
<sequence length="156" mass="18555">MLKKIDALGMKATALCNLGATLIELQQNIEALELLQQALDIYRQIGSRPKEVITLYNLAELYHKLHDDKLAHDFYKQGLSIAQELGIFLKESQELKEKLFNTYLQEIDEKDTRYLIKLPLEERRKILAKQAEKMCEYYQQDREWEDLQTWDELYEE</sequence>
<dbReference type="PANTHER" id="PTHR45954:SF1">
    <property type="entry name" value="LD33695P"/>
    <property type="match status" value="1"/>
</dbReference>